<evidence type="ECO:0000313" key="26">
    <source>
        <dbReference type="Proteomes" id="UP001447188"/>
    </source>
</evidence>
<comment type="function">
    <text evidence="18">Acts as component of the peripheral membrane COG complex that is involved in intra-Golgi protein trafficking. COG is located at the cis-Golgi, and regulates tethering of retrograde intra-Golgi vesicles and possibly a number of other membrane trafficking events.</text>
</comment>
<evidence type="ECO:0000259" key="21">
    <source>
        <dbReference type="Pfam" id="PF02770"/>
    </source>
</evidence>
<proteinExistence type="inferred from homology"/>
<keyword evidence="12" id="KW-0560">Oxidoreductase</keyword>
<dbReference type="PANTHER" id="PTHR42807:SF1">
    <property type="entry name" value="GLUTARYL-COA DEHYDROGENASE, MITOCHONDRIAL"/>
    <property type="match status" value="1"/>
</dbReference>
<dbReference type="InterPro" id="IPR048368">
    <property type="entry name" value="COG6_N"/>
</dbReference>
<comment type="subunit">
    <text evidence="18">Component of the conserved oligomeric Golgi complex.</text>
</comment>
<comment type="caution">
    <text evidence="25">The sequence shown here is derived from an EMBL/GenBank/DDBJ whole genome shotgun (WGS) entry which is preliminary data.</text>
</comment>
<keyword evidence="11" id="KW-0809">Transit peptide</keyword>
<dbReference type="InterPro" id="IPR048369">
    <property type="entry name" value="COG6_C"/>
</dbReference>
<dbReference type="Proteomes" id="UP001447188">
    <property type="component" value="Unassembled WGS sequence"/>
</dbReference>
<evidence type="ECO:0000259" key="22">
    <source>
        <dbReference type="Pfam" id="PF02771"/>
    </source>
</evidence>
<dbReference type="EMBL" id="JBBBZM010000030">
    <property type="protein sequence ID" value="KAL0637774.1"/>
    <property type="molecule type" value="Genomic_DNA"/>
</dbReference>
<evidence type="ECO:0000256" key="17">
    <source>
        <dbReference type="ARBA" id="ARBA00043873"/>
    </source>
</evidence>
<evidence type="ECO:0000259" key="20">
    <source>
        <dbReference type="Pfam" id="PF00441"/>
    </source>
</evidence>
<dbReference type="Gene3D" id="1.10.540.10">
    <property type="entry name" value="Acyl-CoA dehydrogenase/oxidase, N-terminal domain"/>
    <property type="match status" value="1"/>
</dbReference>
<dbReference type="InterPro" id="IPR006091">
    <property type="entry name" value="Acyl-CoA_Oxase/DH_mid-dom"/>
</dbReference>
<accession>A0ABR3GPA4</accession>
<evidence type="ECO:0000259" key="23">
    <source>
        <dbReference type="Pfam" id="PF06419"/>
    </source>
</evidence>
<dbReference type="Pfam" id="PF02770">
    <property type="entry name" value="Acyl-CoA_dh_M"/>
    <property type="match status" value="1"/>
</dbReference>
<feature type="domain" description="Acyl-CoA oxidase/dehydrogenase middle" evidence="21">
    <location>
        <begin position="851"/>
        <end position="945"/>
    </location>
</feature>
<keyword evidence="13 18" id="KW-0333">Golgi apparatus</keyword>
<evidence type="ECO:0000256" key="13">
    <source>
        <dbReference type="ARBA" id="ARBA00023034"/>
    </source>
</evidence>
<dbReference type="Pfam" id="PF20653">
    <property type="entry name" value="COG6_C"/>
    <property type="match status" value="2"/>
</dbReference>
<evidence type="ECO:0000256" key="8">
    <source>
        <dbReference type="ARBA" id="ARBA00022630"/>
    </source>
</evidence>
<keyword evidence="26" id="KW-1185">Reference proteome</keyword>
<evidence type="ECO:0000256" key="7">
    <source>
        <dbReference type="ARBA" id="ARBA00022448"/>
    </source>
</evidence>
<comment type="cofactor">
    <cofactor evidence="1">
        <name>FAD</name>
        <dbReference type="ChEBI" id="CHEBI:57692"/>
    </cofactor>
</comment>
<reference evidence="25 26" key="1">
    <citation type="submission" date="2024-02" db="EMBL/GenBank/DDBJ databases">
        <title>Discinaceae phylogenomics.</title>
        <authorList>
            <person name="Dirks A.C."/>
            <person name="James T.Y."/>
        </authorList>
    </citation>
    <scope>NUCLEOTIDE SEQUENCE [LARGE SCALE GENOMIC DNA]</scope>
    <source>
        <strain evidence="25 26">ACD0624</strain>
    </source>
</reference>
<evidence type="ECO:0000256" key="9">
    <source>
        <dbReference type="ARBA" id="ARBA00022827"/>
    </source>
</evidence>
<evidence type="ECO:0000256" key="14">
    <source>
        <dbReference type="ARBA" id="ARBA00023128"/>
    </source>
</evidence>
<keyword evidence="19" id="KW-0175">Coiled coil</keyword>
<feature type="domain" description="Acyl-CoA dehydrogenase/oxidase N-terminal" evidence="22">
    <location>
        <begin position="736"/>
        <end position="847"/>
    </location>
</feature>
<evidence type="ECO:0000313" key="25">
    <source>
        <dbReference type="EMBL" id="KAL0637774.1"/>
    </source>
</evidence>
<comment type="similarity">
    <text evidence="5 18">Belongs to the COG6 family.</text>
</comment>
<evidence type="ECO:0000256" key="1">
    <source>
        <dbReference type="ARBA" id="ARBA00001974"/>
    </source>
</evidence>
<evidence type="ECO:0000256" key="10">
    <source>
        <dbReference type="ARBA" id="ARBA00022927"/>
    </source>
</evidence>
<dbReference type="InterPro" id="IPR009100">
    <property type="entry name" value="AcylCoA_DH/oxidase_NM_dom_sf"/>
</dbReference>
<organism evidence="25 26">
    <name type="scientific">Discina gigas</name>
    <dbReference type="NCBI Taxonomy" id="1032678"/>
    <lineage>
        <taxon>Eukaryota</taxon>
        <taxon>Fungi</taxon>
        <taxon>Dikarya</taxon>
        <taxon>Ascomycota</taxon>
        <taxon>Pezizomycotina</taxon>
        <taxon>Pezizomycetes</taxon>
        <taxon>Pezizales</taxon>
        <taxon>Discinaceae</taxon>
        <taxon>Discina</taxon>
    </lineage>
</organism>
<dbReference type="Gene3D" id="1.20.140.10">
    <property type="entry name" value="Butyryl-CoA Dehydrogenase, subunit A, domain 3"/>
    <property type="match status" value="1"/>
</dbReference>
<dbReference type="InterPro" id="IPR052033">
    <property type="entry name" value="Glutaryl-CoA_DH_mitochondrial"/>
</dbReference>
<sequence>MDSLSQQRLSSILSASYSDAEIRNALQVLDSRFTTNSPDSRRQLRVDVQAEVIQSNARIVQEFTKIAEQLKHIGTTLNTMNTVVSSMQAHITAASAETAPTLDEASQLLSQKQDAETKEALLSAFTAHFVVSEEDTLILTSSAEPLDDRFFEILSRVKGIHSDCEILLASENQRIGMEIMDLMTKHLHAAFQKLYRWIQRELKHLSLENPQVDAGIRRALRVLAERPTLFQYCFLRVYNPYIISLNIALIPYYYRRNCLDFFAEARQKILLDSFYTALTGTAQGTSGLDPATKPIELYAHDPLRYIGDMLAWLHSATVGEQEALEVLFISQEGEGQNSILGGIEEGLKSEPWVGDDREDTAEALGGWDARRGLMMLVDKGLETVCKPLKSRIEQVIASHEDSTLAYRISNLINYYHLTFEKLLGEDSFLLDTMKSVEQAALRQFHSTLQAHVRAVQADLPSAPPDLAPPDFFLEALKQLKDLMGSYDTSLAPTKEREGEFSKILEDALDPYLDGCRVLGKDLSEVQANIFGLNCTLAAKTALELFSFTKSRVEKMEDEIARYERELIEYEHNFFVQTSGLHPLLVALSDWNPTKTSLTQLLPFSPPSLSQVSQTLDNFLPSALMDAQAGLKGLNSSKIVGEITYEAARRFVEDFRKVEEAVMDALAEMEGGAEAAREVWPRTVDEYNRRLSEMLRQILRPAIFSCSKPTLLAGSARRAHSTPFDWEDPLLLREQLTEDEIAISESVREYCRDKLLPRVLQAYRDEHYDKEILCEMGELGLLGATIQGYGCAGISHVSSGLITREVERVDSGYRSGMSVQSSLVMGGIEEFGTQEQKDRFLPGMAKGKIIGCFGLTEPNHGSDPGSMETIARLHPTKKGVYLLSGSKTWITNSPIADVLMIWAKLDNKIRGFLVERSTTTPGTLSTPTLKNKNGLRASITGMIMLDEAEVPAENMLQDIEGLRGPFSCLNNARYGIAWGTMGALEDALSRARTYSLERKQFKGNPLARYQLVQKKLADVSTDVAYGLAAALQVGRLKDRGLVAPEMISMIKRQNCDRALVGARK</sequence>
<dbReference type="Gene3D" id="2.40.110.10">
    <property type="entry name" value="Butyryl-CoA Dehydrogenase, subunit A, domain 2"/>
    <property type="match status" value="1"/>
</dbReference>
<protein>
    <recommendedName>
        <fullName evidence="6 18">Conserved oligomeric Golgi complex subunit 6</fullName>
        <shortName evidence="18">COG complex subunit 6</shortName>
    </recommendedName>
    <alternativeName>
        <fullName evidence="16 18">Component of oligomeric Golgi complex 6</fullName>
    </alternativeName>
</protein>
<evidence type="ECO:0000256" key="5">
    <source>
        <dbReference type="ARBA" id="ARBA00011023"/>
    </source>
</evidence>
<keyword evidence="14" id="KW-0496">Mitochondrion</keyword>
<dbReference type="PANTHER" id="PTHR42807">
    <property type="entry name" value="GLUTARYL-COA DEHYDROGENASE, MITOCHONDRIAL"/>
    <property type="match status" value="1"/>
</dbReference>
<keyword evidence="15 18" id="KW-0472">Membrane</keyword>
<evidence type="ECO:0000256" key="2">
    <source>
        <dbReference type="ARBA" id="ARBA00004305"/>
    </source>
</evidence>
<dbReference type="Pfam" id="PF06419">
    <property type="entry name" value="COG6_N"/>
    <property type="match status" value="1"/>
</dbReference>
<gene>
    <name evidence="25" type="primary">COG6</name>
    <name evidence="25" type="ORF">Q9L58_003164</name>
</gene>
<keyword evidence="9" id="KW-0274">FAD</keyword>
<evidence type="ECO:0000256" key="18">
    <source>
        <dbReference type="RuleBase" id="RU365075"/>
    </source>
</evidence>
<evidence type="ECO:0000256" key="19">
    <source>
        <dbReference type="SAM" id="Coils"/>
    </source>
</evidence>
<dbReference type="SUPFAM" id="SSF56645">
    <property type="entry name" value="Acyl-CoA dehydrogenase NM domain-like"/>
    <property type="match status" value="1"/>
</dbReference>
<comment type="function">
    <text evidence="17">Acts as a component of the peripheral membrane COG complex that is involved in intra-Golgi protein trafficking. COG is located at the cis-Golgi, and regulates tethering of retrograde intra-Golgi vesicles and possibly a number of other membrane trafficking events.</text>
</comment>
<feature type="domain" description="Conserved oligomeric complex COG6 N-terminal" evidence="23">
    <location>
        <begin position="29"/>
        <end position="142"/>
    </location>
</feature>
<dbReference type="Pfam" id="PF02771">
    <property type="entry name" value="Acyl-CoA_dh_N"/>
    <property type="match status" value="1"/>
</dbReference>
<evidence type="ECO:0000256" key="4">
    <source>
        <dbReference type="ARBA" id="ARBA00009347"/>
    </source>
</evidence>
<evidence type="ECO:0000256" key="12">
    <source>
        <dbReference type="ARBA" id="ARBA00023002"/>
    </source>
</evidence>
<dbReference type="InterPro" id="IPR009075">
    <property type="entry name" value="AcylCo_DH/oxidase_C"/>
</dbReference>
<evidence type="ECO:0000256" key="3">
    <source>
        <dbReference type="ARBA" id="ARBA00004395"/>
    </source>
</evidence>
<dbReference type="InterPro" id="IPR036250">
    <property type="entry name" value="AcylCo_DH-like_C"/>
</dbReference>
<evidence type="ECO:0000256" key="6">
    <source>
        <dbReference type="ARBA" id="ARBA00020973"/>
    </source>
</evidence>
<feature type="coiled-coil region" evidence="19">
    <location>
        <begin position="545"/>
        <end position="572"/>
    </location>
</feature>
<dbReference type="InterPro" id="IPR013786">
    <property type="entry name" value="AcylCoA_DH/ox_N"/>
</dbReference>
<evidence type="ECO:0000256" key="16">
    <source>
        <dbReference type="ARBA" id="ARBA00031348"/>
    </source>
</evidence>
<dbReference type="Pfam" id="PF00441">
    <property type="entry name" value="Acyl-CoA_dh_1"/>
    <property type="match status" value="1"/>
</dbReference>
<keyword evidence="10 18" id="KW-0653">Protein transport</keyword>
<feature type="domain" description="Conserved Oligomeric Golgi complex subunit 6 C-terminal" evidence="24">
    <location>
        <begin position="173"/>
        <end position="236"/>
    </location>
</feature>
<comment type="subcellular location">
    <subcellularLocation>
        <location evidence="3 18">Golgi apparatus membrane</location>
        <topology evidence="3 18">Peripheral membrane protein</topology>
    </subcellularLocation>
    <subcellularLocation>
        <location evidence="2">Mitochondrion matrix</location>
    </subcellularLocation>
</comment>
<evidence type="ECO:0000259" key="24">
    <source>
        <dbReference type="Pfam" id="PF20653"/>
    </source>
</evidence>
<evidence type="ECO:0000256" key="15">
    <source>
        <dbReference type="ARBA" id="ARBA00023136"/>
    </source>
</evidence>
<name>A0ABR3GPA4_9PEZI</name>
<dbReference type="InterPro" id="IPR046373">
    <property type="entry name" value="Acyl-CoA_Oxase/DH_mid-dom_sf"/>
</dbReference>
<evidence type="ECO:0000256" key="11">
    <source>
        <dbReference type="ARBA" id="ARBA00022946"/>
    </source>
</evidence>
<feature type="domain" description="Conserved Oligomeric Golgi complex subunit 6 C-terminal" evidence="24">
    <location>
        <begin position="256"/>
        <end position="687"/>
    </location>
</feature>
<dbReference type="SUPFAM" id="SSF47203">
    <property type="entry name" value="Acyl-CoA dehydrogenase C-terminal domain-like"/>
    <property type="match status" value="1"/>
</dbReference>
<comment type="similarity">
    <text evidence="4">Belongs to the acyl-CoA dehydrogenase family.</text>
</comment>
<keyword evidence="8" id="KW-0285">Flavoprotein</keyword>
<dbReference type="SMART" id="SM01087">
    <property type="entry name" value="COG6"/>
    <property type="match status" value="1"/>
</dbReference>
<dbReference type="InterPro" id="IPR010490">
    <property type="entry name" value="COG6"/>
</dbReference>
<keyword evidence="7 18" id="KW-0813">Transport</keyword>
<feature type="domain" description="Acyl-CoA dehydrogenase/oxidase C-terminal" evidence="20">
    <location>
        <begin position="960"/>
        <end position="1056"/>
    </location>
</feature>
<dbReference type="InterPro" id="IPR037069">
    <property type="entry name" value="AcylCoA_DH/ox_N_sf"/>
</dbReference>